<dbReference type="InterPro" id="IPR010998">
    <property type="entry name" value="Integrase_recombinase_N"/>
</dbReference>
<name>A0ABX1S3S0_9FLAO</name>
<dbReference type="Gene3D" id="1.10.150.130">
    <property type="match status" value="1"/>
</dbReference>
<evidence type="ECO:0008006" key="6">
    <source>
        <dbReference type="Google" id="ProtNLM"/>
    </source>
</evidence>
<evidence type="ECO:0000256" key="1">
    <source>
        <dbReference type="ARBA" id="ARBA00023125"/>
    </source>
</evidence>
<evidence type="ECO:0000259" key="3">
    <source>
        <dbReference type="Pfam" id="PF17293"/>
    </source>
</evidence>
<dbReference type="Pfam" id="PF13102">
    <property type="entry name" value="Phage_int_SAM_5"/>
    <property type="match status" value="1"/>
</dbReference>
<dbReference type="Pfam" id="PF17293">
    <property type="entry name" value="Arm-DNA-bind_5"/>
    <property type="match status" value="1"/>
</dbReference>
<feature type="domain" description="Arm DNA-binding" evidence="3">
    <location>
        <begin position="11"/>
        <end position="60"/>
    </location>
</feature>
<dbReference type="SUPFAM" id="SSF56349">
    <property type="entry name" value="DNA breaking-rejoining enzymes"/>
    <property type="match status" value="1"/>
</dbReference>
<protein>
    <recommendedName>
        <fullName evidence="6">Phage integrase SAM-like domain-containing protein</fullName>
    </recommendedName>
</protein>
<reference evidence="4 5" key="1">
    <citation type="submission" date="2020-04" db="EMBL/GenBank/DDBJ databases">
        <title>A Flavivirga sp. nov.</title>
        <authorList>
            <person name="Sun X."/>
        </authorList>
    </citation>
    <scope>NUCLEOTIDE SEQUENCE [LARGE SCALE GENOMIC DNA]</scope>
    <source>
        <strain evidence="4 5">Y03</strain>
    </source>
</reference>
<feature type="domain" description="Phage integrase SAM-like" evidence="2">
    <location>
        <begin position="78"/>
        <end position="181"/>
    </location>
</feature>
<evidence type="ECO:0000259" key="2">
    <source>
        <dbReference type="Pfam" id="PF13102"/>
    </source>
</evidence>
<dbReference type="InterPro" id="IPR025269">
    <property type="entry name" value="SAM-like_dom"/>
</dbReference>
<dbReference type="Proteomes" id="UP000746690">
    <property type="component" value="Unassembled WGS sequence"/>
</dbReference>
<comment type="caution">
    <text evidence="4">The sequence shown here is derived from an EMBL/GenBank/DDBJ whole genome shotgun (WGS) entry which is preliminary data.</text>
</comment>
<keyword evidence="5" id="KW-1185">Reference proteome</keyword>
<gene>
    <name evidence="4" type="ORF">HHX25_20465</name>
</gene>
<dbReference type="InterPro" id="IPR011010">
    <property type="entry name" value="DNA_brk_join_enz"/>
</dbReference>
<organism evidence="4 5">
    <name type="scientific">Flavivirga algicola</name>
    <dbReference type="NCBI Taxonomy" id="2729136"/>
    <lineage>
        <taxon>Bacteria</taxon>
        <taxon>Pseudomonadati</taxon>
        <taxon>Bacteroidota</taxon>
        <taxon>Flavobacteriia</taxon>
        <taxon>Flavobacteriales</taxon>
        <taxon>Flavobacteriaceae</taxon>
        <taxon>Flavivirga</taxon>
    </lineage>
</organism>
<dbReference type="EMBL" id="JABBHF010000017">
    <property type="protein sequence ID" value="NMH89885.1"/>
    <property type="molecule type" value="Genomic_DNA"/>
</dbReference>
<accession>A0ABX1S3S0</accession>
<keyword evidence="1" id="KW-0238">DNA-binding</keyword>
<dbReference type="InterPro" id="IPR035386">
    <property type="entry name" value="Arm-DNA-bind_5"/>
</dbReference>
<dbReference type="RefSeq" id="WP_169677286.1">
    <property type="nucleotide sequence ID" value="NZ_JABBHF010000017.1"/>
</dbReference>
<sequence>MTTTHTFNVHFWLKKSSIKSDGRIPIYASIWIDSIPVDLSTKEAIFEEHWNSEAKRVKSRIKAVKLRYLGKDKAVLTFKNLLDYHKDNELGKLAPGTTKNYSSTEKYLDRFIKKQFNSTDIHLTQINYSFVVKFENYLRTCPPLKKSQPLKNNGIMKHLERMQKHTILAFKHGWIKINPFALYELKFEEFDYPFLEQCEIDTMYNLSITQTGMCLIRDISKIKDTCKVTVIR</sequence>
<evidence type="ECO:0000313" key="4">
    <source>
        <dbReference type="EMBL" id="NMH89885.1"/>
    </source>
</evidence>
<proteinExistence type="predicted"/>
<evidence type="ECO:0000313" key="5">
    <source>
        <dbReference type="Proteomes" id="UP000746690"/>
    </source>
</evidence>